<evidence type="ECO:0000256" key="1">
    <source>
        <dbReference type="SAM" id="Coils"/>
    </source>
</evidence>
<dbReference type="OrthoDB" id="680331at2"/>
<sequence length="322" mass="34815">MKRTFTILTLFLLSSLNSEAQETLQTVTDRGNTTSNRISLNPVYQFGSRITAYGAGSGYFDIYNNSNSSISLALKRSDGASVFEVDGHSMSSHFGGNVGIGIADPTARLDISGGIAIQSSLTNISTRPPVSSSKISGEIRAYSLTHFMADDGFLRLSAGAGTTHSVQSYIDLTGYSTVPDMNMNIVLGAGGAERMRILGSGDVGIGTNDPKGYKLAVNGKIRAQEIKVENTNWPDYVFTKDYQLPTLQQTENHIKEKGHLPGIPSAAEVKANGIDLGEMNAKLLQKIEELTLHLIEQQKQIKDLNERVGDKATISKKDLVRK</sequence>
<dbReference type="AlphaFoldDB" id="C6Y3K7"/>
<feature type="coiled-coil region" evidence="1">
    <location>
        <begin position="280"/>
        <end position="307"/>
    </location>
</feature>
<gene>
    <name evidence="3" type="ordered locus">Phep_1067</name>
</gene>
<dbReference type="Proteomes" id="UP000000852">
    <property type="component" value="Chromosome"/>
</dbReference>
<keyword evidence="4" id="KW-1185">Reference proteome</keyword>
<feature type="signal peptide" evidence="2">
    <location>
        <begin position="1"/>
        <end position="20"/>
    </location>
</feature>
<organism evidence="3 4">
    <name type="scientific">Pedobacter heparinus (strain ATCC 13125 / DSM 2366 / CIP 104194 / JCM 7457 / NBRC 12017 / NCIMB 9290 / NRRL B-14731 / HIM 762-3)</name>
    <dbReference type="NCBI Taxonomy" id="485917"/>
    <lineage>
        <taxon>Bacteria</taxon>
        <taxon>Pseudomonadati</taxon>
        <taxon>Bacteroidota</taxon>
        <taxon>Sphingobacteriia</taxon>
        <taxon>Sphingobacteriales</taxon>
        <taxon>Sphingobacteriaceae</taxon>
        <taxon>Pedobacter</taxon>
    </lineage>
</organism>
<keyword evidence="2" id="KW-0732">Signal</keyword>
<keyword evidence="1" id="KW-0175">Coiled coil</keyword>
<dbReference type="EMBL" id="CP001681">
    <property type="protein sequence ID" value="ACU03286.1"/>
    <property type="molecule type" value="Genomic_DNA"/>
</dbReference>
<reference evidence="3 4" key="1">
    <citation type="journal article" date="2009" name="Stand. Genomic Sci.">
        <title>Complete genome sequence of Pedobacter heparinus type strain (HIM 762-3).</title>
        <authorList>
            <person name="Han C."/>
            <person name="Spring S."/>
            <person name="Lapidus A."/>
            <person name="Del Rio T.G."/>
            <person name="Tice H."/>
            <person name="Copeland A."/>
            <person name="Cheng J.F."/>
            <person name="Lucas S."/>
            <person name="Chen F."/>
            <person name="Nolan M."/>
            <person name="Bruce D."/>
            <person name="Goodwin L."/>
            <person name="Pitluck S."/>
            <person name="Ivanova N."/>
            <person name="Mavromatis K."/>
            <person name="Mikhailova N."/>
            <person name="Pati A."/>
            <person name="Chen A."/>
            <person name="Palaniappan K."/>
            <person name="Land M."/>
            <person name="Hauser L."/>
            <person name="Chang Y.J."/>
            <person name="Jeffries C.C."/>
            <person name="Saunders E."/>
            <person name="Chertkov O."/>
            <person name="Brettin T."/>
            <person name="Goker M."/>
            <person name="Rohde M."/>
            <person name="Bristow J."/>
            <person name="Eisen J.A."/>
            <person name="Markowitz V."/>
            <person name="Hugenholtz P."/>
            <person name="Kyrpides N.C."/>
            <person name="Klenk H.P."/>
            <person name="Detter J.C."/>
        </authorList>
    </citation>
    <scope>NUCLEOTIDE SEQUENCE [LARGE SCALE GENOMIC DNA]</scope>
    <source>
        <strain evidence="4">ATCC 13125 / DSM 2366 / CIP 104194 / JCM 7457 / NBRC 12017 / NCIMB 9290 / NRRL B-14731 / HIM 762-3</strain>
    </source>
</reference>
<name>C6Y3K7_PEDHD</name>
<dbReference type="RefSeq" id="WP_012781230.1">
    <property type="nucleotide sequence ID" value="NC_013061.1"/>
</dbReference>
<accession>C6Y3K7</accession>
<feature type="chain" id="PRO_5002972210" evidence="2">
    <location>
        <begin position="21"/>
        <end position="322"/>
    </location>
</feature>
<dbReference type="HOGENOM" id="CLU_810717_0_0_10"/>
<proteinExistence type="predicted"/>
<evidence type="ECO:0000313" key="3">
    <source>
        <dbReference type="EMBL" id="ACU03286.1"/>
    </source>
</evidence>
<dbReference type="eggNOG" id="COG1044">
    <property type="taxonomic scope" value="Bacteria"/>
</dbReference>
<protein>
    <submittedName>
        <fullName evidence="3">Uncharacterized protein</fullName>
    </submittedName>
</protein>
<evidence type="ECO:0000256" key="2">
    <source>
        <dbReference type="SAM" id="SignalP"/>
    </source>
</evidence>
<evidence type="ECO:0000313" key="4">
    <source>
        <dbReference type="Proteomes" id="UP000000852"/>
    </source>
</evidence>
<dbReference type="STRING" id="485917.Phep_1067"/>
<dbReference type="KEGG" id="phe:Phep_1067"/>